<reference evidence="1" key="1">
    <citation type="submission" date="2012-04" db="EMBL/GenBank/DDBJ databases">
        <title>The Genome Sequence of Loa loa.</title>
        <authorList>
            <consortium name="The Broad Institute Genome Sequencing Platform"/>
            <consortium name="Broad Institute Genome Sequencing Center for Infectious Disease"/>
            <person name="Nutman T.B."/>
            <person name="Fink D.L."/>
            <person name="Russ C."/>
            <person name="Young S."/>
            <person name="Zeng Q."/>
            <person name="Gargeya S."/>
            <person name="Alvarado L."/>
            <person name="Berlin A."/>
            <person name="Chapman S.B."/>
            <person name="Chen Z."/>
            <person name="Freedman E."/>
            <person name="Gellesch M."/>
            <person name="Goldberg J."/>
            <person name="Griggs A."/>
            <person name="Gujja S."/>
            <person name="Heilman E.R."/>
            <person name="Heiman D."/>
            <person name="Howarth C."/>
            <person name="Mehta T."/>
            <person name="Neiman D."/>
            <person name="Pearson M."/>
            <person name="Roberts A."/>
            <person name="Saif S."/>
            <person name="Shea T."/>
            <person name="Shenoy N."/>
            <person name="Sisk P."/>
            <person name="Stolte C."/>
            <person name="Sykes S."/>
            <person name="White J."/>
            <person name="Yandava C."/>
            <person name="Haas B."/>
            <person name="Henn M.R."/>
            <person name="Nusbaum C."/>
            <person name="Birren B."/>
        </authorList>
    </citation>
    <scope>NUCLEOTIDE SEQUENCE [LARGE SCALE GENOMIC DNA]</scope>
</reference>
<dbReference type="RefSeq" id="XP_003137100.1">
    <property type="nucleotide sequence ID" value="XM_003137052.1"/>
</dbReference>
<dbReference type="AlphaFoldDB" id="A0A1S0U9A4"/>
<protein>
    <submittedName>
        <fullName evidence="1">Uncharacterized protein</fullName>
    </submittedName>
</protein>
<organism evidence="1">
    <name type="scientific">Loa loa</name>
    <name type="common">Eye worm</name>
    <name type="synonym">Filaria loa</name>
    <dbReference type="NCBI Taxonomy" id="7209"/>
    <lineage>
        <taxon>Eukaryota</taxon>
        <taxon>Metazoa</taxon>
        <taxon>Ecdysozoa</taxon>
        <taxon>Nematoda</taxon>
        <taxon>Chromadorea</taxon>
        <taxon>Rhabditida</taxon>
        <taxon>Spirurina</taxon>
        <taxon>Spiruromorpha</taxon>
        <taxon>Filarioidea</taxon>
        <taxon>Onchocercidae</taxon>
        <taxon>Loa</taxon>
    </lineage>
</organism>
<name>A0A1S0U9A4_LOALO</name>
<evidence type="ECO:0000313" key="1">
    <source>
        <dbReference type="EMBL" id="EFO26978.1"/>
    </source>
</evidence>
<gene>
    <name evidence="1" type="ORF">LOAG_01513</name>
</gene>
<proteinExistence type="predicted"/>
<dbReference type="CTD" id="9938890"/>
<sequence length="102" mass="11723">MKHTLRPGLLSLKELRFKLTNCASVSLIDKIVLKVEECISRYVDMNDMITLNTLTYITVKTIKYLVITNRSMISNPKFLQHDRQCPNGLVPAKITNDRKLSD</sequence>
<dbReference type="KEGG" id="loa:LOAG_01513"/>
<dbReference type="EMBL" id="JH712224">
    <property type="protein sequence ID" value="EFO26978.1"/>
    <property type="molecule type" value="Genomic_DNA"/>
</dbReference>
<accession>A0A1S0U9A4</accession>
<dbReference type="InParanoid" id="A0A1S0U9A4"/>
<dbReference type="GeneID" id="9938890"/>